<evidence type="ECO:0000259" key="2">
    <source>
        <dbReference type="PROSITE" id="PS51723"/>
    </source>
</evidence>
<dbReference type="Gene3D" id="3.40.390.80">
    <property type="entry name" value="Peptidase M60, enhancin-like domain 2"/>
    <property type="match status" value="1"/>
</dbReference>
<keyword evidence="4" id="KW-1185">Reference proteome</keyword>
<keyword evidence="1" id="KW-0732">Signal</keyword>
<dbReference type="Pfam" id="PF13402">
    <property type="entry name" value="Peptidase_M60"/>
    <property type="match status" value="1"/>
</dbReference>
<dbReference type="InterPro" id="IPR042279">
    <property type="entry name" value="Pep_M60_3"/>
</dbReference>
<accession>A0ABY2AHZ3</accession>
<dbReference type="PANTHER" id="PTHR15730">
    <property type="entry name" value="EXPERIMENTAL AUTOIMMUNE PROSTATITIS ANTIGEN 2-RELATED"/>
    <property type="match status" value="1"/>
</dbReference>
<dbReference type="InterPro" id="IPR051244">
    <property type="entry name" value="TCAF"/>
</dbReference>
<gene>
    <name evidence="3" type="ORF">E0H58_00195</name>
</gene>
<dbReference type="PROSITE" id="PS51723">
    <property type="entry name" value="PEPTIDASE_M60"/>
    <property type="match status" value="1"/>
</dbReference>
<dbReference type="SMART" id="SM01276">
    <property type="entry name" value="M60-like"/>
    <property type="match status" value="1"/>
</dbReference>
<comment type="caution">
    <text evidence="3">The sequence shown here is derived from an EMBL/GenBank/DDBJ whole genome shotgun (WGS) entry which is preliminary data.</text>
</comment>
<feature type="chain" id="PRO_5045503161" description="Peptidase M60 domain-containing protein" evidence="1">
    <location>
        <begin position="42"/>
        <end position="452"/>
    </location>
</feature>
<dbReference type="PANTHER" id="PTHR15730:SF5">
    <property type="entry name" value="SI:CH211-210B2.2-RELATED"/>
    <property type="match status" value="1"/>
</dbReference>
<dbReference type="Gene3D" id="1.10.390.30">
    <property type="entry name" value="Peptidase M60, enhancin-like domain 3"/>
    <property type="match status" value="1"/>
</dbReference>
<dbReference type="InterPro" id="IPR035423">
    <property type="entry name" value="M60-like_N"/>
</dbReference>
<reference evidence="3 4" key="1">
    <citation type="submission" date="2019-02" db="EMBL/GenBank/DDBJ databases">
        <title>Kribbella capetownensis sp. nov. and Kribbella speibonae sp. nov., isolated from soil.</title>
        <authorList>
            <person name="Curtis S.M."/>
            <person name="Norton I."/>
            <person name="Everest G.J."/>
            <person name="Meyers P.R."/>
        </authorList>
    </citation>
    <scope>NUCLEOTIDE SEQUENCE [LARGE SCALE GENOMIC DNA]</scope>
    <source>
        <strain evidence="3 4">SK5</strain>
    </source>
</reference>
<dbReference type="InterPro" id="IPR006311">
    <property type="entry name" value="TAT_signal"/>
</dbReference>
<dbReference type="InterPro" id="IPR031161">
    <property type="entry name" value="Peptidase_M60_dom"/>
</dbReference>
<dbReference type="PROSITE" id="PS51318">
    <property type="entry name" value="TAT"/>
    <property type="match status" value="1"/>
</dbReference>
<name>A0ABY2AHZ3_9ACTN</name>
<dbReference type="Gene3D" id="2.60.120.1250">
    <property type="entry name" value="Peptidase M60, enhancin-like domain 1"/>
    <property type="match status" value="1"/>
</dbReference>
<evidence type="ECO:0000256" key="1">
    <source>
        <dbReference type="SAM" id="SignalP"/>
    </source>
</evidence>
<feature type="domain" description="Peptidase M60" evidence="2">
    <location>
        <begin position="69"/>
        <end position="373"/>
    </location>
</feature>
<organism evidence="3 4">
    <name type="scientific">Kribbella speibonae</name>
    <dbReference type="NCBI Taxonomy" id="1572660"/>
    <lineage>
        <taxon>Bacteria</taxon>
        <taxon>Bacillati</taxon>
        <taxon>Actinomycetota</taxon>
        <taxon>Actinomycetes</taxon>
        <taxon>Propionibacteriales</taxon>
        <taxon>Kribbellaceae</taxon>
        <taxon>Kribbella</taxon>
    </lineage>
</organism>
<dbReference type="Proteomes" id="UP000292385">
    <property type="component" value="Unassembled WGS sequence"/>
</dbReference>
<evidence type="ECO:0000313" key="3">
    <source>
        <dbReference type="EMBL" id="TCC28165.1"/>
    </source>
</evidence>
<evidence type="ECO:0000313" key="4">
    <source>
        <dbReference type="Proteomes" id="UP000292385"/>
    </source>
</evidence>
<proteinExistence type="predicted"/>
<sequence length="452" mass="49446">MPHARPQQLTGKFTGQFTRRRVLQVAGAGVALAAVPGLAHAQTSTITIPALPSARTTELDRTQNSLSASELRSTGYYLPADTALNVVVHAGSLAPTLVIGAPDADARKEFKSPRAYPLQVGRNTVTDVGGGVVYLKLIGDTGQAKVSIGEQAQPMPYFVLGCTGEAEFQRQLDERVTPYVELLSPHAMITVERASALTYRAENHTDLLSTYEEIIRIEDATSGYDGSAPQHVRLAHRYHFVGYPSAITGVGAYATHGHMSFPPPIQDRMLTVAALRTRGWGIYHELGHQHQQITYKPSSLTEVTVNIYSLAVNAVFATKYGQQPRLHAPDAKTGLTPWQSAPGKLRSPGVNYGTTFDPYEKLVMFEQLRLAFGATFWPNLHKLVRVERPYASDYTDEVLRLRNLVVLSSRTAGHDLSDFFRAWGVPVDAEATAQLTALHLTPPPTDPTTIRE</sequence>
<feature type="signal peptide" evidence="1">
    <location>
        <begin position="1"/>
        <end position="41"/>
    </location>
</feature>
<protein>
    <recommendedName>
        <fullName evidence="2">Peptidase M60 domain-containing protein</fullName>
    </recommendedName>
</protein>
<dbReference type="EMBL" id="SJJY01000001">
    <property type="protein sequence ID" value="TCC28165.1"/>
    <property type="molecule type" value="Genomic_DNA"/>
</dbReference>
<dbReference type="Pfam" id="PF17291">
    <property type="entry name" value="M60-like_N"/>
    <property type="match status" value="1"/>
</dbReference>